<evidence type="ECO:0000313" key="2">
    <source>
        <dbReference type="EMBL" id="KAG2567213.1"/>
    </source>
</evidence>
<feature type="signal peptide" evidence="1">
    <location>
        <begin position="1"/>
        <end position="20"/>
    </location>
</feature>
<protein>
    <submittedName>
        <fullName evidence="2">Uncharacterized protein</fullName>
    </submittedName>
</protein>
<dbReference type="EMBL" id="CM029050">
    <property type="protein sequence ID" value="KAG2567213.1"/>
    <property type="molecule type" value="Genomic_DNA"/>
</dbReference>
<evidence type="ECO:0000256" key="1">
    <source>
        <dbReference type="SAM" id="SignalP"/>
    </source>
</evidence>
<keyword evidence="1" id="KW-0732">Signal</keyword>
<dbReference type="AlphaFoldDB" id="A0A8T0PZ61"/>
<reference evidence="2" key="1">
    <citation type="submission" date="2020-05" db="EMBL/GenBank/DDBJ databases">
        <title>WGS assembly of Panicum virgatum.</title>
        <authorList>
            <person name="Lovell J.T."/>
            <person name="Jenkins J."/>
            <person name="Shu S."/>
            <person name="Juenger T.E."/>
            <person name="Schmutz J."/>
        </authorList>
    </citation>
    <scope>NUCLEOTIDE SEQUENCE</scope>
    <source>
        <strain evidence="2">AP13</strain>
    </source>
</reference>
<accession>A0A8T0PZ61</accession>
<evidence type="ECO:0000313" key="3">
    <source>
        <dbReference type="Proteomes" id="UP000823388"/>
    </source>
</evidence>
<feature type="chain" id="PRO_5035877137" evidence="1">
    <location>
        <begin position="21"/>
        <end position="56"/>
    </location>
</feature>
<proteinExistence type="predicted"/>
<comment type="caution">
    <text evidence="2">The sequence shown here is derived from an EMBL/GenBank/DDBJ whole genome shotgun (WGS) entry which is preliminary data.</text>
</comment>
<organism evidence="2 3">
    <name type="scientific">Panicum virgatum</name>
    <name type="common">Blackwell switchgrass</name>
    <dbReference type="NCBI Taxonomy" id="38727"/>
    <lineage>
        <taxon>Eukaryota</taxon>
        <taxon>Viridiplantae</taxon>
        <taxon>Streptophyta</taxon>
        <taxon>Embryophyta</taxon>
        <taxon>Tracheophyta</taxon>
        <taxon>Spermatophyta</taxon>
        <taxon>Magnoliopsida</taxon>
        <taxon>Liliopsida</taxon>
        <taxon>Poales</taxon>
        <taxon>Poaceae</taxon>
        <taxon>PACMAD clade</taxon>
        <taxon>Panicoideae</taxon>
        <taxon>Panicodae</taxon>
        <taxon>Paniceae</taxon>
        <taxon>Panicinae</taxon>
        <taxon>Panicum</taxon>
        <taxon>Panicum sect. Hiantes</taxon>
    </lineage>
</organism>
<name>A0A8T0PZ61_PANVG</name>
<sequence>MRLVVALEALVLMLDFFTRAILQIRQELLILKQIGMFHRSESMTEGLSVCPNKLKV</sequence>
<keyword evidence="3" id="KW-1185">Reference proteome</keyword>
<dbReference type="Proteomes" id="UP000823388">
    <property type="component" value="Chromosome 7N"/>
</dbReference>
<gene>
    <name evidence="2" type="ORF">PVAP13_7NG258400</name>
</gene>